<protein>
    <submittedName>
        <fullName evidence="1">Uncharacterized protein</fullName>
    </submittedName>
</protein>
<evidence type="ECO:0000313" key="1">
    <source>
        <dbReference type="EMBL" id="MDA3613614.1"/>
    </source>
</evidence>
<dbReference type="RefSeq" id="WP_407029943.1">
    <property type="nucleotide sequence ID" value="NZ_JAQGEF010000002.1"/>
</dbReference>
<evidence type="ECO:0000313" key="2">
    <source>
        <dbReference type="Proteomes" id="UP001210231"/>
    </source>
</evidence>
<comment type="caution">
    <text evidence="1">The sequence shown here is derived from an EMBL/GenBank/DDBJ whole genome shotgun (WGS) entry which is preliminary data.</text>
</comment>
<dbReference type="Proteomes" id="UP001210231">
    <property type="component" value="Unassembled WGS sequence"/>
</dbReference>
<name>A0ABT4UFI3_9BACT</name>
<sequence>MKKIIITILMGSFAVFVAAQKQRLEEKQKQSNAFLTLAENYTAKAKAGTLSDAELSTLTKEFKIVDSILGSYYTGEDDLLIFRKYYRMRCLNAYTGILNRVKHYSSVDSIAQLKFQFGDDPAVVDVATLRAAHMYDYGDRKNDKYDIIVAGGMQIKREAYVDIVGNLYTNFILGTYRVRNYQLMDSLFLKGLKYGYFDNKAGIISTTIGRSILSVYKKPEDYNQKFLDAATFIFEGKSELTPEQLSEFEKDTVLNKKIDAIFNVALLQDINTTAGITAYNTGWKYFLNNKRISDEEKAAFIRTEFDRWASQTKNASAWWLMDGNVFRSISYFITQLLLDQNDQVFGNKLCAFVNEYGATITKYNPLLVYNCYLYYKKSGQSKIAKKFYKQYLELNYKEQYPK</sequence>
<accession>A0ABT4UFI3</accession>
<dbReference type="EMBL" id="JAQGEF010000002">
    <property type="protein sequence ID" value="MDA3613614.1"/>
    <property type="molecule type" value="Genomic_DNA"/>
</dbReference>
<reference evidence="1 2" key="1">
    <citation type="submission" date="2022-12" db="EMBL/GenBank/DDBJ databases">
        <title>Chitinophagaceae gen. sp. nov., a new member of the family Chitinophagaceae, isolated from soil in a chemical factory.</title>
        <authorList>
            <person name="Ke Z."/>
        </authorList>
    </citation>
    <scope>NUCLEOTIDE SEQUENCE [LARGE SCALE GENOMIC DNA]</scope>
    <source>
        <strain evidence="1 2">LY-5</strain>
    </source>
</reference>
<organism evidence="1 2">
    <name type="scientific">Polluticaenibacter yanchengensis</name>
    <dbReference type="NCBI Taxonomy" id="3014562"/>
    <lineage>
        <taxon>Bacteria</taxon>
        <taxon>Pseudomonadati</taxon>
        <taxon>Bacteroidota</taxon>
        <taxon>Chitinophagia</taxon>
        <taxon>Chitinophagales</taxon>
        <taxon>Chitinophagaceae</taxon>
        <taxon>Polluticaenibacter</taxon>
    </lineage>
</organism>
<proteinExistence type="predicted"/>
<keyword evidence="2" id="KW-1185">Reference proteome</keyword>
<gene>
    <name evidence="1" type="ORF">O3P16_02255</name>
</gene>